<dbReference type="EMBL" id="JBHSGU010000002">
    <property type="protein sequence ID" value="MFC4699088.1"/>
    <property type="molecule type" value="Genomic_DNA"/>
</dbReference>
<gene>
    <name evidence="1" type="ORF">ACFO4O_02835</name>
</gene>
<dbReference type="RefSeq" id="WP_382405823.1">
    <property type="nucleotide sequence ID" value="NZ_JBHSGU010000002.1"/>
</dbReference>
<name>A0ABV9LT06_9ALTE</name>
<accession>A0ABV9LT06</accession>
<dbReference type="Pfam" id="PF02482">
    <property type="entry name" value="Ribosomal_S30AE"/>
    <property type="match status" value="1"/>
</dbReference>
<dbReference type="Gene3D" id="3.30.160.100">
    <property type="entry name" value="Ribosome hibernation promotion factor-like"/>
    <property type="match status" value="1"/>
</dbReference>
<comment type="caution">
    <text evidence="1">The sequence shown here is derived from an EMBL/GenBank/DDBJ whole genome shotgun (WGS) entry which is preliminary data.</text>
</comment>
<keyword evidence="2" id="KW-1185">Reference proteome</keyword>
<evidence type="ECO:0000313" key="1">
    <source>
        <dbReference type="EMBL" id="MFC4699088.1"/>
    </source>
</evidence>
<protein>
    <submittedName>
        <fullName evidence="1">HPF/RaiA family ribosome-associated protein</fullName>
    </submittedName>
</protein>
<dbReference type="InterPro" id="IPR036567">
    <property type="entry name" value="RHF-like"/>
</dbReference>
<reference evidence="2" key="1">
    <citation type="journal article" date="2019" name="Int. J. Syst. Evol. Microbiol.">
        <title>The Global Catalogue of Microorganisms (GCM) 10K type strain sequencing project: providing services to taxonomists for standard genome sequencing and annotation.</title>
        <authorList>
            <consortium name="The Broad Institute Genomics Platform"/>
            <consortium name="The Broad Institute Genome Sequencing Center for Infectious Disease"/>
            <person name="Wu L."/>
            <person name="Ma J."/>
        </authorList>
    </citation>
    <scope>NUCLEOTIDE SEQUENCE [LARGE SCALE GENOMIC DNA]</scope>
    <source>
        <strain evidence="2">KACC 12507</strain>
    </source>
</reference>
<sequence length="112" mass="12807">MDYNITESDFSLSPHQTDIIDTRMGLSLSRFANLIAKCDLTFTNNTQQEPDLPVKCKIHILLHAGHEIEIEDHARELELCFSQAVARAKRSIERHLKHHRGPRLGSSMTTRT</sequence>
<evidence type="ECO:0000313" key="2">
    <source>
        <dbReference type="Proteomes" id="UP001595897"/>
    </source>
</evidence>
<dbReference type="InterPro" id="IPR003489">
    <property type="entry name" value="RHF/RaiA"/>
</dbReference>
<proteinExistence type="predicted"/>
<organism evidence="1 2">
    <name type="scientific">Glaciecola siphonariae</name>
    <dbReference type="NCBI Taxonomy" id="521012"/>
    <lineage>
        <taxon>Bacteria</taxon>
        <taxon>Pseudomonadati</taxon>
        <taxon>Pseudomonadota</taxon>
        <taxon>Gammaproteobacteria</taxon>
        <taxon>Alteromonadales</taxon>
        <taxon>Alteromonadaceae</taxon>
        <taxon>Glaciecola</taxon>
    </lineage>
</organism>
<dbReference type="Proteomes" id="UP001595897">
    <property type="component" value="Unassembled WGS sequence"/>
</dbReference>
<dbReference type="SUPFAM" id="SSF69754">
    <property type="entry name" value="Ribosome binding protein Y (YfiA homologue)"/>
    <property type="match status" value="1"/>
</dbReference>